<dbReference type="EMBL" id="FXBB01000029">
    <property type="protein sequence ID" value="SMG41190.1"/>
    <property type="molecule type" value="Genomic_DNA"/>
</dbReference>
<keyword evidence="2" id="KW-1185">Reference proteome</keyword>
<proteinExistence type="predicted"/>
<dbReference type="STRING" id="561720.SAMN06275492_12914"/>
<protein>
    <submittedName>
        <fullName evidence="1">Putative transposase</fullName>
    </submittedName>
</protein>
<reference evidence="2" key="1">
    <citation type="submission" date="2017-04" db="EMBL/GenBank/DDBJ databases">
        <authorList>
            <person name="Varghese N."/>
            <person name="Submissions S."/>
        </authorList>
    </citation>
    <scope>NUCLEOTIDE SEQUENCE [LARGE SCALE GENOMIC DNA]</scope>
    <source>
        <strain evidence="2">USBA 82</strain>
    </source>
</reference>
<evidence type="ECO:0000313" key="1">
    <source>
        <dbReference type="EMBL" id="SMG41190.1"/>
    </source>
</evidence>
<accession>A0A1X7KIL1</accession>
<dbReference type="Proteomes" id="UP000193355">
    <property type="component" value="Unassembled WGS sequence"/>
</dbReference>
<sequence>MQKLHYRLGNIREEYRRSVVNAVVKTKPQYITVEDLNVRGMVKNRHLAKAVTDQGFYAFKLFLLAQCHKHGVELRQVSMGNL</sequence>
<dbReference type="AlphaFoldDB" id="A0A1X7KIL1"/>
<gene>
    <name evidence="1" type="ORF">SAMN06275492_12914</name>
</gene>
<name>A0A1X7KIL1_9BACT</name>
<organism evidence="1 2">
    <name type="scientific">Dethiosulfovibrio salsuginis</name>
    <dbReference type="NCBI Taxonomy" id="561720"/>
    <lineage>
        <taxon>Bacteria</taxon>
        <taxon>Thermotogati</taxon>
        <taxon>Synergistota</taxon>
        <taxon>Synergistia</taxon>
        <taxon>Synergistales</taxon>
        <taxon>Dethiosulfovibrionaceae</taxon>
        <taxon>Dethiosulfovibrio</taxon>
    </lineage>
</organism>
<evidence type="ECO:0000313" key="2">
    <source>
        <dbReference type="Proteomes" id="UP000193355"/>
    </source>
</evidence>